<proteinExistence type="predicted"/>
<sequence>MGGLVAETCGNCNYWDTTGFGLRYGPKPGVVYPSAWKVALVGQCRLVAKHWFPESPDKPISLIGTEHTRYPVSELIAVVTRREFGSNQFQPVLK</sequence>
<dbReference type="EMBL" id="MGKJ01000014">
    <property type="protein sequence ID" value="OGN23857.1"/>
    <property type="molecule type" value="Genomic_DNA"/>
</dbReference>
<evidence type="ECO:0000313" key="2">
    <source>
        <dbReference type="Proteomes" id="UP000178911"/>
    </source>
</evidence>
<accession>A0A1F8GEP8</accession>
<comment type="caution">
    <text evidence="1">The sequence shown here is derived from an EMBL/GenBank/DDBJ whole genome shotgun (WGS) entry which is preliminary data.</text>
</comment>
<evidence type="ECO:0000313" key="1">
    <source>
        <dbReference type="EMBL" id="OGN23857.1"/>
    </source>
</evidence>
<organism evidence="1 2">
    <name type="scientific">Candidatus Yanofskybacteria bacterium RIFCSPLOWO2_01_FULL_43_22</name>
    <dbReference type="NCBI Taxonomy" id="1802695"/>
    <lineage>
        <taxon>Bacteria</taxon>
        <taxon>Candidatus Yanofskyibacteriota</taxon>
    </lineage>
</organism>
<protein>
    <submittedName>
        <fullName evidence="1">Uncharacterized protein</fullName>
    </submittedName>
</protein>
<dbReference type="AlphaFoldDB" id="A0A1F8GEP8"/>
<dbReference type="Proteomes" id="UP000178911">
    <property type="component" value="Unassembled WGS sequence"/>
</dbReference>
<reference evidence="1 2" key="1">
    <citation type="journal article" date="2016" name="Nat. Commun.">
        <title>Thousands of microbial genomes shed light on interconnected biogeochemical processes in an aquifer system.</title>
        <authorList>
            <person name="Anantharaman K."/>
            <person name="Brown C.T."/>
            <person name="Hug L.A."/>
            <person name="Sharon I."/>
            <person name="Castelle C.J."/>
            <person name="Probst A.J."/>
            <person name="Thomas B.C."/>
            <person name="Singh A."/>
            <person name="Wilkins M.J."/>
            <person name="Karaoz U."/>
            <person name="Brodie E.L."/>
            <person name="Williams K.H."/>
            <person name="Hubbard S.S."/>
            <person name="Banfield J.F."/>
        </authorList>
    </citation>
    <scope>NUCLEOTIDE SEQUENCE [LARGE SCALE GENOMIC DNA]</scope>
</reference>
<name>A0A1F8GEP8_9BACT</name>
<gene>
    <name evidence="1" type="ORF">A3A13_02075</name>
</gene>